<sequence>PFIQLTYKASVLFGWAASLGLILVMPYINAMLFKTDTLSEVLMVYVLQIVPLSIILTFTAILQGYGKLKKPALFLSIGFLLKIILNVLTISLFGVLGAAIASNAGLLFTALMLIFYLKRLTAIQLAPANFYKKVGIASLSMAAVVLVWLQFIPPVLNQFLSPRLVAVVAGFSAVCLGAFVMITIIAKLRVLVEKEWYLLPFGRKMAVYQLWLNRKK</sequence>
<comment type="subcellular location">
    <subcellularLocation>
        <location evidence="1">Cell membrane</location>
        <topology evidence="1">Multi-pass membrane protein</topology>
    </subcellularLocation>
</comment>
<protein>
    <submittedName>
        <fullName evidence="7">Uncharacterized protein</fullName>
    </submittedName>
</protein>
<comment type="caution">
    <text evidence="7">The sequence shown here is derived from an EMBL/GenBank/DDBJ whole genome shotgun (WGS) entry which is preliminary data.</text>
</comment>
<evidence type="ECO:0000256" key="5">
    <source>
        <dbReference type="ARBA" id="ARBA00023136"/>
    </source>
</evidence>
<gene>
    <name evidence="7" type="ORF">CWD94_01165</name>
</gene>
<evidence type="ECO:0000313" key="8">
    <source>
        <dbReference type="Proteomes" id="UP000232101"/>
    </source>
</evidence>
<reference evidence="7 8" key="1">
    <citation type="submission" date="2017-11" db="EMBL/GenBank/DDBJ databases">
        <title>Bacterial isolate from king chilli rhizosphere.</title>
        <authorList>
            <person name="Takhelmayum P."/>
            <person name="Sarangthem I."/>
        </authorList>
    </citation>
    <scope>NUCLEOTIDE SEQUENCE [LARGE SCALE GENOMIC DNA]</scope>
    <source>
        <strain evidence="8">t26</strain>
    </source>
</reference>
<evidence type="ECO:0000256" key="1">
    <source>
        <dbReference type="ARBA" id="ARBA00004651"/>
    </source>
</evidence>
<dbReference type="AlphaFoldDB" id="A0A2M9QBK8"/>
<dbReference type="GO" id="GO:0005886">
    <property type="term" value="C:plasma membrane"/>
    <property type="evidence" value="ECO:0007669"/>
    <property type="project" value="UniProtKB-SubCell"/>
</dbReference>
<feature type="transmembrane region" description="Helical" evidence="6">
    <location>
        <begin position="99"/>
        <end position="118"/>
    </location>
</feature>
<evidence type="ECO:0000256" key="3">
    <source>
        <dbReference type="ARBA" id="ARBA00022692"/>
    </source>
</evidence>
<feature type="transmembrane region" description="Helical" evidence="6">
    <location>
        <begin position="42"/>
        <end position="65"/>
    </location>
</feature>
<dbReference type="PANTHER" id="PTHR30250">
    <property type="entry name" value="PST FAMILY PREDICTED COLANIC ACID TRANSPORTER"/>
    <property type="match status" value="1"/>
</dbReference>
<evidence type="ECO:0000256" key="6">
    <source>
        <dbReference type="SAM" id="Phobius"/>
    </source>
</evidence>
<keyword evidence="3 6" id="KW-0812">Transmembrane</keyword>
<dbReference type="EMBL" id="PHQY01000084">
    <property type="protein sequence ID" value="PJO45457.1"/>
    <property type="molecule type" value="Genomic_DNA"/>
</dbReference>
<keyword evidence="5 6" id="KW-0472">Membrane</keyword>
<name>A0A2M9QBK8_9BACI</name>
<accession>A0A2M9QBK8</accession>
<keyword evidence="4 6" id="KW-1133">Transmembrane helix</keyword>
<feature type="transmembrane region" description="Helical" evidence="6">
    <location>
        <begin position="164"/>
        <end position="186"/>
    </location>
</feature>
<organism evidence="7 8">
    <name type="scientific">Lysinibacillus xylanilyticus</name>
    <dbReference type="NCBI Taxonomy" id="582475"/>
    <lineage>
        <taxon>Bacteria</taxon>
        <taxon>Bacillati</taxon>
        <taxon>Bacillota</taxon>
        <taxon>Bacilli</taxon>
        <taxon>Bacillales</taxon>
        <taxon>Bacillaceae</taxon>
        <taxon>Lysinibacillus</taxon>
    </lineage>
</organism>
<evidence type="ECO:0000313" key="7">
    <source>
        <dbReference type="EMBL" id="PJO45457.1"/>
    </source>
</evidence>
<feature type="non-terminal residue" evidence="7">
    <location>
        <position position="1"/>
    </location>
</feature>
<dbReference type="InterPro" id="IPR050833">
    <property type="entry name" value="Poly_Biosynth_Transport"/>
</dbReference>
<feature type="transmembrane region" description="Helical" evidence="6">
    <location>
        <begin position="130"/>
        <end position="152"/>
    </location>
</feature>
<feature type="transmembrane region" description="Helical" evidence="6">
    <location>
        <begin position="12"/>
        <end position="30"/>
    </location>
</feature>
<keyword evidence="2" id="KW-1003">Cell membrane</keyword>
<dbReference type="Proteomes" id="UP000232101">
    <property type="component" value="Unassembled WGS sequence"/>
</dbReference>
<dbReference type="PANTHER" id="PTHR30250:SF29">
    <property type="entry name" value="POLYSACCHARIDE BIOSYNTHESIS PROTEIN C-TERMINAL DOMAIN-CONTAINING PROTEIN"/>
    <property type="match status" value="1"/>
</dbReference>
<evidence type="ECO:0000256" key="2">
    <source>
        <dbReference type="ARBA" id="ARBA00022475"/>
    </source>
</evidence>
<feature type="transmembrane region" description="Helical" evidence="6">
    <location>
        <begin position="72"/>
        <end position="93"/>
    </location>
</feature>
<evidence type="ECO:0000256" key="4">
    <source>
        <dbReference type="ARBA" id="ARBA00022989"/>
    </source>
</evidence>
<proteinExistence type="predicted"/>